<evidence type="ECO:0000256" key="4">
    <source>
        <dbReference type="ARBA" id="ARBA00010447"/>
    </source>
</evidence>
<dbReference type="PROSITE" id="PS00595">
    <property type="entry name" value="AA_TRANSFER_CLASS_5"/>
    <property type="match status" value="1"/>
</dbReference>
<name>A0A368DQU6_9PROT</name>
<dbReference type="InterPro" id="IPR015422">
    <property type="entry name" value="PyrdxlP-dep_Trfase_small"/>
</dbReference>
<comment type="function">
    <text evidence="3">Catalyzes the removal of elemental sulfur atoms from cysteine to produce alanine. Seems to participate in the biosynthesis of the nitrogenase metalloclusters by providing the inorganic sulfur required for the Fe-S core formation.</text>
</comment>
<reference evidence="13 14" key="1">
    <citation type="journal article" date="2018" name="Microbiome">
        <title>Fine metagenomic profile of the Mediterranean stratified and mixed water columns revealed by assembly and recruitment.</title>
        <authorList>
            <person name="Haro-Moreno J.M."/>
            <person name="Lopez-Perez M."/>
            <person name="De La Torre J.R."/>
            <person name="Picazo A."/>
            <person name="Camacho A."/>
            <person name="Rodriguez-Valera F."/>
        </authorList>
    </citation>
    <scope>NUCLEOTIDE SEQUENCE [LARGE SCALE GENOMIC DNA]</scope>
    <source>
        <strain evidence="13">MED-G57</strain>
    </source>
</reference>
<dbReference type="GO" id="GO:0031071">
    <property type="term" value="F:cysteine desulfurase activity"/>
    <property type="evidence" value="ECO:0007669"/>
    <property type="project" value="UniProtKB-UniRule"/>
</dbReference>
<keyword evidence="8 11" id="KW-0663">Pyridoxal phosphate</keyword>
<dbReference type="Gene3D" id="3.40.640.10">
    <property type="entry name" value="Type I PLP-dependent aspartate aminotransferase-like (Major domain)"/>
    <property type="match status" value="1"/>
</dbReference>
<dbReference type="InterPro" id="IPR015421">
    <property type="entry name" value="PyrdxlP-dep_Trfase_major"/>
</dbReference>
<dbReference type="Gene3D" id="3.90.1150.10">
    <property type="entry name" value="Aspartate Aminotransferase, domain 1"/>
    <property type="match status" value="1"/>
</dbReference>
<evidence type="ECO:0000259" key="12">
    <source>
        <dbReference type="Pfam" id="PF00266"/>
    </source>
</evidence>
<evidence type="ECO:0000256" key="5">
    <source>
        <dbReference type="ARBA" id="ARBA00012239"/>
    </source>
</evidence>
<feature type="domain" description="Aminotransferase class V" evidence="12">
    <location>
        <begin position="24"/>
        <end position="392"/>
    </location>
</feature>
<dbReference type="CDD" id="cd06453">
    <property type="entry name" value="SufS_like"/>
    <property type="match status" value="1"/>
</dbReference>
<evidence type="ECO:0000256" key="3">
    <source>
        <dbReference type="ARBA" id="ARBA00003120"/>
    </source>
</evidence>
<dbReference type="PANTHER" id="PTHR43586:SF8">
    <property type="entry name" value="CYSTEINE DESULFURASE 1, CHLOROPLASTIC"/>
    <property type="match status" value="1"/>
</dbReference>
<evidence type="ECO:0000256" key="11">
    <source>
        <dbReference type="RuleBase" id="RU004506"/>
    </source>
</evidence>
<dbReference type="InterPro" id="IPR015424">
    <property type="entry name" value="PyrdxlP-dep_Trfase"/>
</dbReference>
<protein>
    <recommendedName>
        <fullName evidence="6 11">Cysteine desulfurase</fullName>
        <ecNumber evidence="5 11">2.8.1.7</ecNumber>
    </recommendedName>
</protein>
<comment type="similarity">
    <text evidence="4 11">Belongs to the class-V pyridoxal-phosphate-dependent aminotransferase family. Csd subfamily.</text>
</comment>
<evidence type="ECO:0000256" key="10">
    <source>
        <dbReference type="RuleBase" id="RU004504"/>
    </source>
</evidence>
<comment type="cofactor">
    <cofactor evidence="1 10">
        <name>pyridoxal 5'-phosphate</name>
        <dbReference type="ChEBI" id="CHEBI:597326"/>
    </cofactor>
</comment>
<keyword evidence="7 11" id="KW-0808">Transferase</keyword>
<sequence length="404" mass="45150">MYDIEKIRSDFPIFSKKVNDHDLVYLDNAASSQKPQVVIDAISKAYSEEYANVHRGIHYLSMKATENYENARIEVSKYLKSNSTDQIIFTKNATEAINLVASSFGDNINEGDEIILSMLEHHSNIVPWHFLREKKKAVIKWLDIDKNGFVEIDKLKSLITPKTKIIGITHMSNVLGTIQPIKEIIELAHEHNIPVLVDGTQGAVHNPLDLSELDVDFYVLTGHKLYGPSGIGVLYARKDHLENMKPFQGGGEMIDQVTRENVTYASGHQRFEAGTPPIAQAIGLGAAIEYINGIGLDEIQKHERTISEYAKEKLRNIDGLSFLLDPSHSQGIFSFTMSGSHPHDISTIIDKKGIAIRAGSHCAEPLLHDFGVTSTCRASIGMYNNEKDIDHLCESLLYCKKFFS</sequence>
<dbReference type="AlphaFoldDB" id="A0A368DQU6"/>
<dbReference type="GO" id="GO:0006534">
    <property type="term" value="P:cysteine metabolic process"/>
    <property type="evidence" value="ECO:0007669"/>
    <property type="project" value="UniProtKB-UniRule"/>
</dbReference>
<comment type="function">
    <text evidence="2 11">Catalyzes the removal of elemental sulfur and selenium atoms from L-cysteine, L-cystine, L-selenocysteine, and L-selenocystine to produce L-alanine.</text>
</comment>
<dbReference type="SUPFAM" id="SSF53383">
    <property type="entry name" value="PLP-dependent transferases"/>
    <property type="match status" value="1"/>
</dbReference>
<evidence type="ECO:0000256" key="8">
    <source>
        <dbReference type="ARBA" id="ARBA00022898"/>
    </source>
</evidence>
<comment type="catalytic activity">
    <reaction evidence="9 11">
        <text>(sulfur carrier)-H + L-cysteine = (sulfur carrier)-SH + L-alanine</text>
        <dbReference type="Rhea" id="RHEA:43892"/>
        <dbReference type="Rhea" id="RHEA-COMP:14737"/>
        <dbReference type="Rhea" id="RHEA-COMP:14739"/>
        <dbReference type="ChEBI" id="CHEBI:29917"/>
        <dbReference type="ChEBI" id="CHEBI:35235"/>
        <dbReference type="ChEBI" id="CHEBI:57972"/>
        <dbReference type="ChEBI" id="CHEBI:64428"/>
        <dbReference type="EC" id="2.8.1.7"/>
    </reaction>
</comment>
<dbReference type="InterPro" id="IPR010970">
    <property type="entry name" value="Cys_dSase_SufS"/>
</dbReference>
<dbReference type="GO" id="GO:0030170">
    <property type="term" value="F:pyridoxal phosphate binding"/>
    <property type="evidence" value="ECO:0007669"/>
    <property type="project" value="UniProtKB-UniRule"/>
</dbReference>
<evidence type="ECO:0000256" key="7">
    <source>
        <dbReference type="ARBA" id="ARBA00022679"/>
    </source>
</evidence>
<dbReference type="Proteomes" id="UP000253570">
    <property type="component" value="Unassembled WGS sequence"/>
</dbReference>
<comment type="caution">
    <text evidence="13">The sequence shown here is derived from an EMBL/GenBank/DDBJ whole genome shotgun (WGS) entry which is preliminary data.</text>
</comment>
<evidence type="ECO:0000256" key="2">
    <source>
        <dbReference type="ARBA" id="ARBA00002824"/>
    </source>
</evidence>
<dbReference type="InterPro" id="IPR020578">
    <property type="entry name" value="Aminotrans_V_PyrdxlP_BS"/>
</dbReference>
<dbReference type="PANTHER" id="PTHR43586">
    <property type="entry name" value="CYSTEINE DESULFURASE"/>
    <property type="match status" value="1"/>
</dbReference>
<dbReference type="InterPro" id="IPR016454">
    <property type="entry name" value="Cysteine_dSase"/>
</dbReference>
<evidence type="ECO:0000313" key="13">
    <source>
        <dbReference type="EMBL" id="RCL73696.1"/>
    </source>
</evidence>
<dbReference type="EC" id="2.8.1.7" evidence="5 11"/>
<dbReference type="NCBIfam" id="TIGR01979">
    <property type="entry name" value="sufS"/>
    <property type="match status" value="1"/>
</dbReference>
<organism evidence="13 14">
    <name type="scientific">PS1 clade bacterium</name>
    <dbReference type="NCBI Taxonomy" id="2175152"/>
    <lineage>
        <taxon>Bacteria</taxon>
        <taxon>Pseudomonadati</taxon>
        <taxon>Pseudomonadota</taxon>
        <taxon>Alphaproteobacteria</taxon>
        <taxon>PS1 clade</taxon>
    </lineage>
</organism>
<proteinExistence type="inferred from homology"/>
<evidence type="ECO:0000256" key="9">
    <source>
        <dbReference type="ARBA" id="ARBA00050776"/>
    </source>
</evidence>
<dbReference type="Pfam" id="PF00266">
    <property type="entry name" value="Aminotran_5"/>
    <property type="match status" value="1"/>
</dbReference>
<gene>
    <name evidence="13" type="primary">sufS</name>
    <name evidence="13" type="ORF">DBW71_02665</name>
</gene>
<accession>A0A368DQU6</accession>
<evidence type="ECO:0000256" key="6">
    <source>
        <dbReference type="ARBA" id="ARBA00013558"/>
    </source>
</evidence>
<dbReference type="InterPro" id="IPR000192">
    <property type="entry name" value="Aminotrans_V_dom"/>
</dbReference>
<evidence type="ECO:0000256" key="1">
    <source>
        <dbReference type="ARBA" id="ARBA00001933"/>
    </source>
</evidence>
<evidence type="ECO:0000313" key="14">
    <source>
        <dbReference type="Proteomes" id="UP000253570"/>
    </source>
</evidence>
<dbReference type="EMBL" id="QOQD01000005">
    <property type="protein sequence ID" value="RCL73696.1"/>
    <property type="molecule type" value="Genomic_DNA"/>
</dbReference>
<dbReference type="PIRSF" id="PIRSF005572">
    <property type="entry name" value="NifS"/>
    <property type="match status" value="1"/>
</dbReference>